<reference evidence="10 11" key="1">
    <citation type="submission" date="2019-07" db="EMBL/GenBank/DDBJ databases">
        <title>Genomic Encyclopedia of Archaeal and Bacterial Type Strains, Phase II (KMG-II): from individual species to whole genera.</title>
        <authorList>
            <person name="Goeker M."/>
        </authorList>
    </citation>
    <scope>NUCLEOTIDE SEQUENCE [LARGE SCALE GENOMIC DNA]</scope>
    <source>
        <strain evidence="10 11">DSM 21935</strain>
    </source>
</reference>
<feature type="transmembrane region" description="Helical" evidence="9">
    <location>
        <begin position="35"/>
        <end position="52"/>
    </location>
</feature>
<feature type="transmembrane region" description="Helical" evidence="9">
    <location>
        <begin position="110"/>
        <end position="134"/>
    </location>
</feature>
<sequence length="438" mass="48605">MAKHSQSWLNERGQLILMAGGVAGLLFLMYLLEHLINPLGYGLLIGIVLYPIRKQPVARALLYATTFSAGLWLIYDSGHLLIPFVLAYIIAFIINPVVEMLEKRRIPRGAIAGVFTFVSLGLIGLGLFFAIPLLTEQLSKLGSLIQDMSNNTEAVVESTGILSLIEYFGLDAVSIKTQLVTQLNMLMEEFYQGVTSLSATYISGVGSVVTVLFFLILMPFLCFFMIRDYEKIGVFVRSLITPNNVSTDYTTEISRIVGSYLRGQFIVVLISAVNLSLGFYLVGVPYGIVLGILAGLTNFVPTFGLWFSVTVCSLVGISVGQPWYEFLPGIYLVFAIEQVLESGFIVPRVVGRHVGLHPLLVMVSLLLFGFMFGLLGLLIAVPSAALISVFYEQYKETKKIAFLSGSELDSFMQQFDRESQKQKKKKEEEMEKELDTDR</sequence>
<proteinExistence type="inferred from homology"/>
<feature type="transmembrane region" description="Helical" evidence="9">
    <location>
        <begin position="299"/>
        <end position="319"/>
    </location>
</feature>
<evidence type="ECO:0000313" key="11">
    <source>
        <dbReference type="Proteomes" id="UP000324595"/>
    </source>
</evidence>
<evidence type="ECO:0000256" key="1">
    <source>
        <dbReference type="ARBA" id="ARBA00004651"/>
    </source>
</evidence>
<evidence type="ECO:0000256" key="5">
    <source>
        <dbReference type="ARBA" id="ARBA00022692"/>
    </source>
</evidence>
<dbReference type="PANTHER" id="PTHR21716">
    <property type="entry name" value="TRANSMEMBRANE PROTEIN"/>
    <property type="match status" value="1"/>
</dbReference>
<dbReference type="InterPro" id="IPR002549">
    <property type="entry name" value="AI-2E-like"/>
</dbReference>
<dbReference type="Pfam" id="PF01594">
    <property type="entry name" value="AI-2E_transport"/>
    <property type="match status" value="1"/>
</dbReference>
<dbReference type="EMBL" id="VNHY01000002">
    <property type="protein sequence ID" value="TYP93848.1"/>
    <property type="molecule type" value="Genomic_DNA"/>
</dbReference>
<evidence type="ECO:0000256" key="6">
    <source>
        <dbReference type="ARBA" id="ARBA00022989"/>
    </source>
</evidence>
<evidence type="ECO:0000256" key="3">
    <source>
        <dbReference type="ARBA" id="ARBA00022448"/>
    </source>
</evidence>
<keyword evidence="5 9" id="KW-0812">Transmembrane</keyword>
<keyword evidence="7 9" id="KW-0472">Membrane</keyword>
<keyword evidence="4" id="KW-1003">Cell membrane</keyword>
<dbReference type="GO" id="GO:0005886">
    <property type="term" value="C:plasma membrane"/>
    <property type="evidence" value="ECO:0007669"/>
    <property type="project" value="UniProtKB-SubCell"/>
</dbReference>
<keyword evidence="3" id="KW-0813">Transport</keyword>
<keyword evidence="11" id="KW-1185">Reference proteome</keyword>
<protein>
    <submittedName>
        <fullName evidence="10">Putative PurR-regulated permease PerM</fullName>
    </submittedName>
</protein>
<dbReference type="RefSeq" id="WP_148898895.1">
    <property type="nucleotide sequence ID" value="NZ_VNHY01000002.1"/>
</dbReference>
<dbReference type="PANTHER" id="PTHR21716:SF53">
    <property type="entry name" value="PERMEASE PERM-RELATED"/>
    <property type="match status" value="1"/>
</dbReference>
<dbReference type="AlphaFoldDB" id="A0A5D3YK17"/>
<feature type="region of interest" description="Disordered" evidence="8">
    <location>
        <begin position="416"/>
        <end position="438"/>
    </location>
</feature>
<name>A0A5D3YK17_9BACT</name>
<accession>A0A5D3YK17</accession>
<dbReference type="OrthoDB" id="1493255at2"/>
<evidence type="ECO:0000256" key="4">
    <source>
        <dbReference type="ARBA" id="ARBA00022475"/>
    </source>
</evidence>
<feature type="transmembrane region" description="Helical" evidence="9">
    <location>
        <begin position="81"/>
        <end position="98"/>
    </location>
</feature>
<evidence type="ECO:0000256" key="9">
    <source>
        <dbReference type="SAM" id="Phobius"/>
    </source>
</evidence>
<feature type="transmembrane region" description="Helical" evidence="9">
    <location>
        <begin position="326"/>
        <end position="346"/>
    </location>
</feature>
<organism evidence="10 11">
    <name type="scientific">Fodinibius salinus</name>
    <dbReference type="NCBI Taxonomy" id="860790"/>
    <lineage>
        <taxon>Bacteria</taxon>
        <taxon>Pseudomonadati</taxon>
        <taxon>Balneolota</taxon>
        <taxon>Balneolia</taxon>
        <taxon>Balneolales</taxon>
        <taxon>Balneolaceae</taxon>
        <taxon>Fodinibius</taxon>
    </lineage>
</organism>
<comment type="caution">
    <text evidence="10">The sequence shown here is derived from an EMBL/GenBank/DDBJ whole genome shotgun (WGS) entry which is preliminary data.</text>
</comment>
<feature type="transmembrane region" description="Helical" evidence="9">
    <location>
        <begin position="57"/>
        <end position="75"/>
    </location>
</feature>
<comment type="subcellular location">
    <subcellularLocation>
        <location evidence="1">Cell membrane</location>
        <topology evidence="1">Multi-pass membrane protein</topology>
    </subcellularLocation>
</comment>
<evidence type="ECO:0000256" key="8">
    <source>
        <dbReference type="SAM" id="MobiDB-lite"/>
    </source>
</evidence>
<evidence type="ECO:0000256" key="7">
    <source>
        <dbReference type="ARBA" id="ARBA00023136"/>
    </source>
</evidence>
<comment type="similarity">
    <text evidence="2">Belongs to the autoinducer-2 exporter (AI-2E) (TC 2.A.86) family.</text>
</comment>
<feature type="transmembrane region" description="Helical" evidence="9">
    <location>
        <begin position="12"/>
        <end position="29"/>
    </location>
</feature>
<gene>
    <name evidence="10" type="ORF">LX73_1561</name>
</gene>
<evidence type="ECO:0000256" key="2">
    <source>
        <dbReference type="ARBA" id="ARBA00009773"/>
    </source>
</evidence>
<keyword evidence="6 9" id="KW-1133">Transmembrane helix</keyword>
<feature type="transmembrane region" description="Helical" evidence="9">
    <location>
        <begin position="265"/>
        <end position="293"/>
    </location>
</feature>
<evidence type="ECO:0000313" key="10">
    <source>
        <dbReference type="EMBL" id="TYP93848.1"/>
    </source>
</evidence>
<feature type="transmembrane region" description="Helical" evidence="9">
    <location>
        <begin position="358"/>
        <end position="391"/>
    </location>
</feature>
<dbReference type="Proteomes" id="UP000324595">
    <property type="component" value="Unassembled WGS sequence"/>
</dbReference>
<feature type="transmembrane region" description="Helical" evidence="9">
    <location>
        <begin position="201"/>
        <end position="226"/>
    </location>
</feature>